<dbReference type="EMBL" id="CP002403">
    <property type="protein sequence ID" value="ADU23189.1"/>
    <property type="molecule type" value="Genomic_DNA"/>
</dbReference>
<reference evidence="1 2" key="1">
    <citation type="journal article" date="2011" name="J. Bacteriol.">
        <title>Complete genome of the cellulolytic ruminal bacterium Ruminococcus albus 7.</title>
        <authorList>
            <person name="Suen G."/>
            <person name="Stevenson D.M."/>
            <person name="Bruce D.C."/>
            <person name="Chertkov O."/>
            <person name="Copeland A."/>
            <person name="Cheng J.F."/>
            <person name="Detter C."/>
            <person name="Detter J.C."/>
            <person name="Goodwin L.A."/>
            <person name="Han C.S."/>
            <person name="Hauser L.J."/>
            <person name="Ivanova N.N."/>
            <person name="Kyrpides N.C."/>
            <person name="Land M.L."/>
            <person name="Lapidus A."/>
            <person name="Lucas S."/>
            <person name="Ovchinnikova G."/>
            <person name="Pitluck S."/>
            <person name="Tapia R."/>
            <person name="Woyke T."/>
            <person name="Boyum J."/>
            <person name="Mead D."/>
            <person name="Weimer P.J."/>
        </authorList>
    </citation>
    <scope>NUCLEOTIDE SEQUENCE [LARGE SCALE GENOMIC DNA]</scope>
    <source>
        <strain evidence="2">ATCC 27210 / DSM 20455 / JCM 14654 / NCDO 2250 / 7</strain>
    </source>
</reference>
<organism evidence="1 2">
    <name type="scientific">Ruminococcus albus (strain ATCC 27210 / DSM 20455 / JCM 14654 / NCDO 2250 / 7)</name>
    <dbReference type="NCBI Taxonomy" id="697329"/>
    <lineage>
        <taxon>Bacteria</taxon>
        <taxon>Bacillati</taxon>
        <taxon>Bacillota</taxon>
        <taxon>Clostridia</taxon>
        <taxon>Eubacteriales</taxon>
        <taxon>Oscillospiraceae</taxon>
        <taxon>Ruminococcus</taxon>
    </lineage>
</organism>
<protein>
    <submittedName>
        <fullName evidence="1">Dual specificity phosphatase 27 (Putative)</fullName>
    </submittedName>
</protein>
<evidence type="ECO:0000313" key="2">
    <source>
        <dbReference type="Proteomes" id="UP000006919"/>
    </source>
</evidence>
<accession>E6UHB1</accession>
<gene>
    <name evidence="1" type="ordered locus">Rumal_2719</name>
</gene>
<name>E6UHB1_RUMA7</name>
<dbReference type="Proteomes" id="UP000006919">
    <property type="component" value="Chromosome"/>
</dbReference>
<evidence type="ECO:0000313" key="1">
    <source>
        <dbReference type="EMBL" id="ADU23189.1"/>
    </source>
</evidence>
<proteinExistence type="predicted"/>
<dbReference type="RefSeq" id="WP_013499305.1">
    <property type="nucleotide sequence ID" value="NC_014833.1"/>
</dbReference>
<dbReference type="HOGENOM" id="CLU_205159_1_0_9"/>
<dbReference type="AlphaFoldDB" id="E6UHB1"/>
<dbReference type="KEGG" id="ral:Rumal_2719"/>
<sequence>MTKQEREQVKQVQREYYREWRARNKDRVKAANQRYWLKKAQEAKQEQKEGE</sequence>
<dbReference type="STRING" id="697329.Rumal_2719"/>